<dbReference type="InParanoid" id="F6YCR2"/>
<dbReference type="Bgee" id="ENSOANG00000009485">
    <property type="expression patterns" value="Expressed in fibroblast and 6 other cell types or tissues"/>
</dbReference>
<dbReference type="Ensembl" id="ENSOANT00000015073.3">
    <property type="protein sequence ID" value="ENSOANP00000015070.2"/>
    <property type="gene ID" value="ENSOANG00000009485.3"/>
</dbReference>
<name>F6YCR2_ORNAN</name>
<keyword evidence="5" id="KW-1185">Reference proteome</keyword>
<dbReference type="RefSeq" id="XP_028926027.1">
    <property type="nucleotide sequence ID" value="XM_029070194.2"/>
</dbReference>
<dbReference type="eggNOG" id="ENOG502S0X8">
    <property type="taxonomic scope" value="Eukaryota"/>
</dbReference>
<reference evidence="4" key="1">
    <citation type="submission" date="2025-08" db="UniProtKB">
        <authorList>
            <consortium name="Ensembl"/>
        </authorList>
    </citation>
    <scope>IDENTIFICATION</scope>
    <source>
        <strain evidence="4">Glennie</strain>
    </source>
</reference>
<dbReference type="PANTHER" id="PTHR22420:SF2">
    <property type="entry name" value="PROTEIN FAM81A"/>
    <property type="match status" value="1"/>
</dbReference>
<dbReference type="GeneTree" id="ENSGT00390000004985"/>
<feature type="coiled-coil region" evidence="3">
    <location>
        <begin position="92"/>
        <end position="119"/>
    </location>
</feature>
<accession>F6YCR2</accession>
<dbReference type="AlphaFoldDB" id="F6YCR2"/>
<proteinExistence type="inferred from homology"/>
<evidence type="ECO:0000256" key="1">
    <source>
        <dbReference type="ARBA" id="ARBA00023054"/>
    </source>
</evidence>
<comment type="similarity">
    <text evidence="2">Belongs to the FAM81 family.</text>
</comment>
<dbReference type="GeneID" id="100086474"/>
<dbReference type="KEGG" id="oaa:100086474"/>
<dbReference type="STRING" id="9258.ENSOANP00000015070"/>
<dbReference type="CTD" id="145773"/>
<gene>
    <name evidence="4" type="primary">FAM81A</name>
</gene>
<keyword evidence="1 3" id="KW-0175">Coiled coil</keyword>
<dbReference type="FunCoup" id="F6YCR2">
    <property type="interactions" value="46"/>
</dbReference>
<dbReference type="OMA" id="MQKITME"/>
<evidence type="ECO:0000313" key="4">
    <source>
        <dbReference type="Ensembl" id="ENSOANP00000015070.2"/>
    </source>
</evidence>
<evidence type="ECO:0000313" key="5">
    <source>
        <dbReference type="Proteomes" id="UP000002279"/>
    </source>
</evidence>
<dbReference type="GO" id="GO:0005737">
    <property type="term" value="C:cytoplasm"/>
    <property type="evidence" value="ECO:0007669"/>
    <property type="project" value="Ensembl"/>
</dbReference>
<dbReference type="Proteomes" id="UP000002279">
    <property type="component" value="Unplaced"/>
</dbReference>
<protein>
    <submittedName>
        <fullName evidence="4">Family with sequence similarity 81 member A</fullName>
    </submittedName>
</protein>
<dbReference type="PANTHER" id="PTHR22420">
    <property type="entry name" value="PROTEIN FAM81A"/>
    <property type="match status" value="1"/>
</dbReference>
<evidence type="ECO:0000256" key="3">
    <source>
        <dbReference type="SAM" id="Coils"/>
    </source>
</evidence>
<evidence type="ECO:0000256" key="2">
    <source>
        <dbReference type="ARBA" id="ARBA00046344"/>
    </source>
</evidence>
<dbReference type="OrthoDB" id="10014002at2759"/>
<dbReference type="InterPro" id="IPR029619">
    <property type="entry name" value="FAM81"/>
</dbReference>
<organism evidence="4 5">
    <name type="scientific">Ornithorhynchus anatinus</name>
    <name type="common">Duckbill platypus</name>
    <dbReference type="NCBI Taxonomy" id="9258"/>
    <lineage>
        <taxon>Eukaryota</taxon>
        <taxon>Metazoa</taxon>
        <taxon>Chordata</taxon>
        <taxon>Craniata</taxon>
        <taxon>Vertebrata</taxon>
        <taxon>Euteleostomi</taxon>
        <taxon>Mammalia</taxon>
        <taxon>Monotremata</taxon>
        <taxon>Ornithorhynchidae</taxon>
        <taxon>Ornithorhynchus</taxon>
    </lineage>
</organism>
<dbReference type="HOGENOM" id="CLU_056304_0_0_1"/>
<reference evidence="4" key="2">
    <citation type="submission" date="2025-09" db="UniProtKB">
        <authorList>
            <consortium name="Ensembl"/>
        </authorList>
    </citation>
    <scope>IDENTIFICATION</scope>
    <source>
        <strain evidence="4">Glennie</strain>
    </source>
</reference>
<sequence length="383" mass="44000">MAHRSTALPSLVTEERRVRTMPRHSQSLSLTPYSSASLVELLEDRILFHEKTTAALVEHAFRIKEDIVASLQKMQNKGGGDRLARLFLEEHIRNITAIVKQLNRDIEVLQEQIRARDNISYGTNSALKSLEMRQLSGLGDLRGRVARCDASIARLSAEHKSTFEGLQHLNKEQQAAKLILETKIKDAEGQICQLLNRVDLSITEQSTKLKMTHRDSNHQLHLLDVKFKGTVEELSTQILSARNWLQQEQERIEKELLRKIDQLSLIVKENSEISERIIEKKFSQMSAKLDKIEEIQKKNLEAQRPKHDEEKIYARISKIEIQMNEDIQGMKAEFNAGFAAIYESIGSLRQVLEAKMKLDKDQLQKQIHQMKKQESPMRGDLGL</sequence>